<dbReference type="InterPro" id="IPR050517">
    <property type="entry name" value="DDR_Repair_Kinase"/>
</dbReference>
<dbReference type="InterPro" id="IPR011989">
    <property type="entry name" value="ARM-like"/>
</dbReference>
<organism evidence="1 2">
    <name type="scientific">Eptatretus burgeri</name>
    <name type="common">Inshore hagfish</name>
    <dbReference type="NCBI Taxonomy" id="7764"/>
    <lineage>
        <taxon>Eukaryota</taxon>
        <taxon>Metazoa</taxon>
        <taxon>Chordata</taxon>
        <taxon>Craniata</taxon>
        <taxon>Vertebrata</taxon>
        <taxon>Cyclostomata</taxon>
        <taxon>Myxini</taxon>
        <taxon>Myxiniformes</taxon>
        <taxon>Myxinidae</taxon>
        <taxon>Eptatretinae</taxon>
        <taxon>Eptatretus</taxon>
    </lineage>
</organism>
<dbReference type="GeneTree" id="ENSGT00930000151037"/>
<dbReference type="Ensembl" id="ENSEBUT00000015155.1">
    <property type="protein sequence ID" value="ENSEBUP00000014579.1"/>
    <property type="gene ID" value="ENSEBUG00000009189.1"/>
</dbReference>
<protein>
    <submittedName>
        <fullName evidence="1">Uncharacterized protein</fullName>
    </submittedName>
</protein>
<proteinExistence type="predicted"/>
<dbReference type="PANTHER" id="PTHR11139">
    <property type="entry name" value="ATAXIA TELANGIECTASIA MUTATED ATM -RELATED"/>
    <property type="match status" value="1"/>
</dbReference>
<reference evidence="1" key="1">
    <citation type="submission" date="2025-05" db="UniProtKB">
        <authorList>
            <consortium name="Ensembl"/>
        </authorList>
    </citation>
    <scope>IDENTIFICATION</scope>
</reference>
<dbReference type="GO" id="GO:0031931">
    <property type="term" value="C:TORC1 complex"/>
    <property type="evidence" value="ECO:0007669"/>
    <property type="project" value="TreeGrafter"/>
</dbReference>
<dbReference type="Proteomes" id="UP000694388">
    <property type="component" value="Unplaced"/>
</dbReference>
<evidence type="ECO:0000313" key="1">
    <source>
        <dbReference type="Ensembl" id="ENSEBUP00000014579.1"/>
    </source>
</evidence>
<dbReference type="AlphaFoldDB" id="A0A8C4QH21"/>
<accession>A0A8C4QH21</accession>
<dbReference type="Ensembl" id="ENSEBUT00000015143.1">
    <property type="protein sequence ID" value="ENSEBUP00000014566.1"/>
    <property type="gene ID" value="ENSEBUG00000009189.1"/>
</dbReference>
<dbReference type="GO" id="GO:0016242">
    <property type="term" value="P:negative regulation of macroautophagy"/>
    <property type="evidence" value="ECO:0007669"/>
    <property type="project" value="TreeGrafter"/>
</dbReference>
<dbReference type="GO" id="GO:0004674">
    <property type="term" value="F:protein serine/threonine kinase activity"/>
    <property type="evidence" value="ECO:0007669"/>
    <property type="project" value="TreeGrafter"/>
</dbReference>
<dbReference type="GO" id="GO:0005634">
    <property type="term" value="C:nucleus"/>
    <property type="evidence" value="ECO:0007669"/>
    <property type="project" value="TreeGrafter"/>
</dbReference>
<dbReference type="GO" id="GO:0038202">
    <property type="term" value="P:TORC1 signaling"/>
    <property type="evidence" value="ECO:0007669"/>
    <property type="project" value="TreeGrafter"/>
</dbReference>
<dbReference type="GO" id="GO:0031932">
    <property type="term" value="C:TORC2 complex"/>
    <property type="evidence" value="ECO:0007669"/>
    <property type="project" value="TreeGrafter"/>
</dbReference>
<evidence type="ECO:0000313" key="2">
    <source>
        <dbReference type="Proteomes" id="UP000694388"/>
    </source>
</evidence>
<dbReference type="Gene3D" id="1.25.10.10">
    <property type="entry name" value="Leucine-rich Repeat Variant"/>
    <property type="match status" value="1"/>
</dbReference>
<dbReference type="PANTHER" id="PTHR11139:SF9">
    <property type="entry name" value="SERINE_THREONINE-PROTEIN KINASE MTOR"/>
    <property type="match status" value="1"/>
</dbReference>
<sequence>MVKLQILTELEHSGVGRNKEQSARMLGHLVANAPRLIRPYMEPVLKALIPKLKDPDPNPAVVISVLATIGELAQVSGMEMRKWMDELFPIIIDTLQDSSSLAKRQVCYNSESEDIILLEPVELNPQMAKPAGPFPTRLATSLQCSGPPFPAQKALTTLAETISFTGSTMDPRATGGKYGLGGCPLSPIPCLA</sequence>
<dbReference type="InterPro" id="IPR016024">
    <property type="entry name" value="ARM-type_fold"/>
</dbReference>
<dbReference type="SUPFAM" id="SSF48371">
    <property type="entry name" value="ARM repeat"/>
    <property type="match status" value="1"/>
</dbReference>
<dbReference type="GO" id="GO:0005737">
    <property type="term" value="C:cytoplasm"/>
    <property type="evidence" value="ECO:0007669"/>
    <property type="project" value="TreeGrafter"/>
</dbReference>
<keyword evidence="2" id="KW-1185">Reference proteome</keyword>
<name>A0A8C4QH21_EPTBU</name>